<evidence type="ECO:0000313" key="3">
    <source>
        <dbReference type="Proteomes" id="UP000515856"/>
    </source>
</evidence>
<dbReference type="KEGG" id="ehn:H9Q80_17140"/>
<name>A0A7G9GMB6_9FIRM</name>
<feature type="coiled-coil region" evidence="1">
    <location>
        <begin position="5"/>
        <end position="36"/>
    </location>
</feature>
<accession>A0A7G9GMB6</accession>
<keyword evidence="1" id="KW-0175">Coiled coil</keyword>
<sequence>MKTLVEFLNKTYDQKLENHKEYKKTLKEMKNFLTENKVTCSKSDDIDCIHYEIYVSSIKNKQHFEEVFFDTYVKMYDYWYDLTYKERKQQMNVDIDACKQDMKHFMYEEEEIFMPCFDSRMNHLYNTEIVLLDLKQYHTFIRDFEKEIKDDLYGVLPYENGFTSTQVYAQMGDSFVVYQPMVHRFYCFLHGHYASCLSLDPKMQNIDEKELRMAAMLFLLGREEDLAQMLIESTLIPDKMKKKISKLLEKQAKRNKNNT</sequence>
<keyword evidence="3" id="KW-1185">Reference proteome</keyword>
<gene>
    <name evidence="2" type="ORF">H9Q80_17140</name>
</gene>
<evidence type="ECO:0000256" key="1">
    <source>
        <dbReference type="SAM" id="Coils"/>
    </source>
</evidence>
<protein>
    <submittedName>
        <fullName evidence="2">Uncharacterized protein</fullName>
    </submittedName>
</protein>
<proteinExistence type="predicted"/>
<organism evidence="2 3">
    <name type="scientific">[Eubacterium] hominis</name>
    <dbReference type="NCBI Taxonomy" id="2764325"/>
    <lineage>
        <taxon>Bacteria</taxon>
        <taxon>Bacillati</taxon>
        <taxon>Bacillota</taxon>
        <taxon>Erysipelotrichia</taxon>
        <taxon>Erysipelotrichales</taxon>
        <taxon>Erysipelotrichaceae</taxon>
        <taxon>Amedibacillus</taxon>
    </lineage>
</organism>
<dbReference type="RefSeq" id="WP_117454765.1">
    <property type="nucleotide sequence ID" value="NZ_CP060636.1"/>
</dbReference>
<dbReference type="Proteomes" id="UP000515856">
    <property type="component" value="Chromosome"/>
</dbReference>
<evidence type="ECO:0000313" key="2">
    <source>
        <dbReference type="EMBL" id="QNM11948.1"/>
    </source>
</evidence>
<dbReference type="EMBL" id="CP060636">
    <property type="protein sequence ID" value="QNM11948.1"/>
    <property type="molecule type" value="Genomic_DNA"/>
</dbReference>
<reference evidence="2 3" key="1">
    <citation type="submission" date="2020-08" db="EMBL/GenBank/DDBJ databases">
        <authorList>
            <person name="Liu C."/>
            <person name="Sun Q."/>
        </authorList>
    </citation>
    <scope>NUCLEOTIDE SEQUENCE [LARGE SCALE GENOMIC DNA]</scope>
    <source>
        <strain evidence="2 3">NSJ-61</strain>
    </source>
</reference>
<dbReference type="AlphaFoldDB" id="A0A7G9GMB6"/>